<dbReference type="InterPro" id="IPR000198">
    <property type="entry name" value="RhoGAP_dom"/>
</dbReference>
<feature type="region of interest" description="Disordered" evidence="6">
    <location>
        <begin position="2081"/>
        <end position="2101"/>
    </location>
</feature>
<feature type="compositionally biased region" description="Polar residues" evidence="6">
    <location>
        <begin position="2585"/>
        <end position="2595"/>
    </location>
</feature>
<comment type="caution">
    <text evidence="8">The sequence shown here is derived from an EMBL/GenBank/DDBJ whole genome shotgun (WGS) entry which is preliminary data.</text>
</comment>
<feature type="compositionally biased region" description="Basic and acidic residues" evidence="6">
    <location>
        <begin position="2565"/>
        <end position="2577"/>
    </location>
</feature>
<evidence type="ECO:0000256" key="5">
    <source>
        <dbReference type="SAM" id="Coils"/>
    </source>
</evidence>
<feature type="coiled-coil region" evidence="5">
    <location>
        <begin position="1263"/>
        <end position="1290"/>
    </location>
</feature>
<feature type="compositionally biased region" description="Basic and acidic residues" evidence="6">
    <location>
        <begin position="2087"/>
        <end position="2101"/>
    </location>
</feature>
<dbReference type="FunFam" id="1.10.555.10:FF:000067">
    <property type="entry name" value="Rho GTPase-activating protein conundrum"/>
    <property type="match status" value="1"/>
</dbReference>
<reference evidence="8" key="2">
    <citation type="submission" date="2021-08" db="EMBL/GenBank/DDBJ databases">
        <authorList>
            <person name="Eriksson T."/>
        </authorList>
    </citation>
    <scope>NUCLEOTIDE SEQUENCE</scope>
    <source>
        <strain evidence="8">Stoneville</strain>
        <tissue evidence="8">Whole head</tissue>
    </source>
</reference>
<accession>A0A8J6HVD0</accession>
<evidence type="ECO:0000256" key="1">
    <source>
        <dbReference type="ARBA" id="ARBA00004370"/>
    </source>
</evidence>
<dbReference type="GO" id="GO:0005615">
    <property type="term" value="C:extracellular space"/>
    <property type="evidence" value="ECO:0007669"/>
    <property type="project" value="InterPro"/>
</dbReference>
<evidence type="ECO:0000259" key="7">
    <source>
        <dbReference type="PROSITE" id="PS50238"/>
    </source>
</evidence>
<feature type="region of interest" description="Disordered" evidence="6">
    <location>
        <begin position="210"/>
        <end position="230"/>
    </location>
</feature>
<protein>
    <recommendedName>
        <fullName evidence="7">Rho-GAP domain-containing protein</fullName>
    </recommendedName>
</protein>
<dbReference type="InterPro" id="IPR027881">
    <property type="entry name" value="SOGA_CC"/>
</dbReference>
<feature type="compositionally biased region" description="Basic and acidic residues" evidence="6">
    <location>
        <begin position="2376"/>
        <end position="2392"/>
    </location>
</feature>
<keyword evidence="4" id="KW-0472">Membrane</keyword>
<feature type="coiled-coil region" evidence="5">
    <location>
        <begin position="1204"/>
        <end position="1238"/>
    </location>
</feature>
<feature type="coiled-coil region" evidence="5">
    <location>
        <begin position="1435"/>
        <end position="2027"/>
    </location>
</feature>
<feature type="coiled-coil region" evidence="5">
    <location>
        <begin position="2101"/>
        <end position="2160"/>
    </location>
</feature>
<evidence type="ECO:0000313" key="9">
    <source>
        <dbReference type="Proteomes" id="UP000719412"/>
    </source>
</evidence>
<dbReference type="SMART" id="SM00324">
    <property type="entry name" value="RhoGAP"/>
    <property type="match status" value="1"/>
</dbReference>
<dbReference type="EMBL" id="JABDTM020011592">
    <property type="protein sequence ID" value="KAH0820541.1"/>
    <property type="molecule type" value="Genomic_DNA"/>
</dbReference>
<feature type="compositionally biased region" description="Basic and acidic residues" evidence="6">
    <location>
        <begin position="2337"/>
        <end position="2358"/>
    </location>
</feature>
<name>A0A8J6HVD0_TENMO</name>
<dbReference type="PROSITE" id="PS50238">
    <property type="entry name" value="RHOGAP"/>
    <property type="match status" value="1"/>
</dbReference>
<feature type="region of interest" description="Disordered" evidence="6">
    <location>
        <begin position="2218"/>
        <end position="2239"/>
    </location>
</feature>
<dbReference type="InterPro" id="IPR049885">
    <property type="entry name" value="MTCL1-3"/>
</dbReference>
<feature type="domain" description="Rho-GAP" evidence="7">
    <location>
        <begin position="344"/>
        <end position="538"/>
    </location>
</feature>
<sequence length="2611" mass="301961">MESEEALNYYIDEVKDTNNEIEIEEEQVPNGRISRKAEQAADFLQKVGLSDLTKLYSQGKEITENVINDSVRQKHLTEKQAQTVRSRIRTLNRTLHSRQPRRKQRQDIRDVTWSVETSSTGTRSRSATPDSLDSIGILNDDLTSDEDQQLSSLPAFPLESSHPVFKAKVKWTSSEPIQNKKFNRNDKGDVAHLGSENVILKGYQPLNEYSSLSRPQRERSGSDPTTEVHIQPLKSRNPENDECKNNFELSNNANNCSKVYINGDENEVLSFEGLIKQNKISQVASQNLDCCDAGVDIDEFTDSEYQYLKPLLYVELVAIFDQHKIVFLKRKASTKYKGGNVFGVNLSTLVMRDMQRPTDNFMVPEIFQSVTAQLNTRCICEDGILRLAGQKQKLEYLCGEIESKFFTNRQEVESMLQQATVHELTGVLKKLLRDLPDPIFTMELFDMFYKTSMIPNNEDKLKALNLLVLLLPIEHRNTYKLLLQFLLNVVKHENQNRMNMHNVAMITAPSFFPARLLLPKDNSSKLIMKQLSQEELAKHINGAAVCCVIMETMLRAGLNLWIIPSYLAHQAKEAQKRAQDKKDSALNTFKMHHMYPLAKGDPLCPLGFHPQVRWPTRCKRCFRDYKEHGGKRRDEDSSLRRDDTTASTPSLSWNSRDSDSEKRRSWVSSSNLAYDNNSVKSESNYSNPSSWTSTPDLAKLEDDTQAVTTVSIRLPKRKQKPIDTGQRAASDSFTVKTNKTPVFNKNDSLAARAKKLQAIKEASDEKSKRIQIKEVKTISEEPTNHDVQFLIQVKRKPTVAPPVEEHQNSEAEDDAVSLAGTETTDTTLVDAQDYELRDQMESLKKELEVTKSKCERLEREKSDILLRRLAAMETTTSKTTASEVLKLQQKCNEFQQSLEDYRDEKRSLTLRVKELEEDLDQRPTAQAAQKIADELRSKLLAAETLCEELMDENEDIKKELRDMEEQMDEMQDNFREDQAVEYTSLKKELDQTTKNCRILSFKLRKAERKSEQLEQEKNDAEKKLKEISGGQTTLANLEKMKQLEQDLKLANEVSIRLQKELDDANQKLQAEESSKTTKKKAPKLGTIGKFPSADGKVSRESLTRGGSQDDPAQLLRDLQDSMEREADLREQLKFAEEEAQNLRKKVSRIEDDNESLVLQLKKMATRARSRKLSPTNNIRLTPEPPSEKGDVSDDEDPAEIKLQLELSEQEASVLRRKVEDLEAENHRIKTKNKDLQDKLLAKTTTKRTLVGGEKGSTLQNQKLKVLEDETNDLRKKLIEKERDCERLHAELSLNQKRTKSVQKSKSLDLDQQTLDLKRQLQVIEQETNILRNKIQTLETENEKLISENKKLQLLKGTKNLKSDKNLDKYIDQIASLEVEIGERDNKIKELEEKLEKSIKQESLAILKDGKYKKFADRTPKKISHLTSKDQLKTMVNDLESEIGEMIVAIKTSENEKYKLEEDVKNLRHQNQINKAVKELEEMNKKFEEMKTALAEEKEKLSQEKQKYDELNKSLVKTKESLSKSNQEKRKLKEQIEKSKEEYKKIQDDKQHVDDEIAKLKDNLKTAAYRQDELVLQTQKAETLKTDLEIKEKELKNLKRELEGKAKLSDEISEKSNKISELEKKISEGEEKLKKVEKQGKEKIKELEMKIEEEKRRSKLKEGEHTTLTDKWDAERNRFSTQIEELNAKILSLETTIESKKKLIERLEENLKKERESVSKANLKVGELESREINKLKDELSKNKANLTDIESKLEVSQKSHKSLEDKLKKSEADIKNEKINFEKKTGELETELQNEKKKLELMKVNHDKQNKNKEMELSSLKSKIKSLELNAGTGTKRLAEIKQFQETIEKLEGNVSKEKQKYDDLTGKYEILEEEHVVTKAKLVMEKETIENQLSNTKSELQELEAELKTLRETYNKQHDEWIKEKLNMQDKINEIEKKSGNGNELEKTRLKASLEEKQSELDQLKKENEVINDQLEYMRKESDELRKKLDDYEKVNKVQRNISADSSAMEKEIRQLKAKLSSIEKSKKLELGEYKMRYDNQITIVNGELQMLQGQVMRFKRERDTYKHMLESAQKTIGDLKNSPKVNRESNSHSVHYDELEESKTKIATLEQQISCMEDELSEARLESSRLKTELVSERSSWEVKLSELHSRVNELEEEKILSSGRTKIVGLRTRMELAWQKEREEQQRLLQETATLARDLRQTLFEVERERDKERLEAKRKQDQFKKSSEEDQDENKKKITELQCDLLELRDAHAKLRTTNEKLRREKERYEKEREEFKMIISGKKRTSQEDDRKLNNLIEQIDYLKQLAPELFFSREKEASYTPTPPRRSRSSKSRESSPAIERRESSLPPEDKQQEVQALMLKLVSTAEDLRRMQKASEDEYERERIRRSMGMRRATSSEHENVSESRYSSKPYVKRRSTDGSLHRKSLSLEHTIAQNDPKIWKNDNDSMSSLQSLDMSSDVERWSTRDTSLDSRLSGGSTQSEFAGEKKKKKGLMGKLKKLTKSRSIDDQDPGTFSPTRSLSSKQNSSSELLDDKGSKKDLRERITGIFKKSGSTSRSSSVERHEVRHDTSSTHRPLMRNGSNGNLSSRASPAEPEKTSKTKTKRI</sequence>
<dbReference type="GO" id="GO:0007165">
    <property type="term" value="P:signal transduction"/>
    <property type="evidence" value="ECO:0007669"/>
    <property type="project" value="InterPro"/>
</dbReference>
<dbReference type="GO" id="GO:0016020">
    <property type="term" value="C:membrane"/>
    <property type="evidence" value="ECO:0007669"/>
    <property type="project" value="UniProtKB-SubCell"/>
</dbReference>
<feature type="region of interest" description="Disordered" evidence="6">
    <location>
        <begin position="1066"/>
        <end position="1113"/>
    </location>
</feature>
<dbReference type="PANTHER" id="PTHR15742:SF5">
    <property type="entry name" value="GIRDIN"/>
    <property type="match status" value="1"/>
</dbReference>
<gene>
    <name evidence="8" type="ORF">GEV33_002249</name>
</gene>
<dbReference type="InterPro" id="IPR008936">
    <property type="entry name" value="Rho_GTPase_activation_prot"/>
</dbReference>
<organism evidence="8 9">
    <name type="scientific">Tenebrio molitor</name>
    <name type="common">Yellow mealworm beetle</name>
    <dbReference type="NCBI Taxonomy" id="7067"/>
    <lineage>
        <taxon>Eukaryota</taxon>
        <taxon>Metazoa</taxon>
        <taxon>Ecdysozoa</taxon>
        <taxon>Arthropoda</taxon>
        <taxon>Hexapoda</taxon>
        <taxon>Insecta</taxon>
        <taxon>Pterygota</taxon>
        <taxon>Neoptera</taxon>
        <taxon>Endopterygota</taxon>
        <taxon>Coleoptera</taxon>
        <taxon>Polyphaga</taxon>
        <taxon>Cucujiformia</taxon>
        <taxon>Tenebrionidae</taxon>
        <taxon>Tenebrio</taxon>
    </lineage>
</organism>
<dbReference type="SUPFAM" id="SSF48350">
    <property type="entry name" value="GTPase activation domain, GAP"/>
    <property type="match status" value="1"/>
</dbReference>
<feature type="region of interest" description="Disordered" evidence="6">
    <location>
        <begin position="2376"/>
        <end position="2611"/>
    </location>
</feature>
<comment type="subcellular location">
    <subcellularLocation>
        <location evidence="1">Membrane</location>
    </subcellularLocation>
</comment>
<feature type="compositionally biased region" description="Polar residues" evidence="6">
    <location>
        <begin position="2477"/>
        <end position="2488"/>
    </location>
</feature>
<keyword evidence="9" id="KW-1185">Reference proteome</keyword>
<dbReference type="Pfam" id="PF00620">
    <property type="entry name" value="RhoGAP"/>
    <property type="match status" value="1"/>
</dbReference>
<dbReference type="GO" id="GO:0010506">
    <property type="term" value="P:regulation of autophagy"/>
    <property type="evidence" value="ECO:0007669"/>
    <property type="project" value="InterPro"/>
</dbReference>
<feature type="compositionally biased region" description="Polar residues" evidence="6">
    <location>
        <begin position="645"/>
        <end position="655"/>
    </location>
</feature>
<feature type="compositionally biased region" description="Basic and acidic residues" evidence="6">
    <location>
        <begin position="628"/>
        <end position="644"/>
    </location>
</feature>
<feature type="coiled-coil region" evidence="5">
    <location>
        <begin position="1118"/>
        <end position="1159"/>
    </location>
</feature>
<evidence type="ECO:0000256" key="3">
    <source>
        <dbReference type="ARBA" id="ARBA00023054"/>
    </source>
</evidence>
<feature type="compositionally biased region" description="Basic and acidic residues" evidence="6">
    <location>
        <begin position="1066"/>
        <end position="1075"/>
    </location>
</feature>
<feature type="compositionally biased region" description="Low complexity" evidence="6">
    <location>
        <begin position="2525"/>
        <end position="2535"/>
    </location>
</feature>
<feature type="compositionally biased region" description="Basic residues" evidence="6">
    <location>
        <begin position="2493"/>
        <end position="2508"/>
    </location>
</feature>
<feature type="compositionally biased region" description="Basic and acidic residues" evidence="6">
    <location>
        <begin position="2537"/>
        <end position="2550"/>
    </location>
</feature>
<keyword evidence="3 5" id="KW-0175">Coiled coil</keyword>
<feature type="compositionally biased region" description="Low complexity" evidence="6">
    <location>
        <begin position="2452"/>
        <end position="2463"/>
    </location>
</feature>
<evidence type="ECO:0000313" key="8">
    <source>
        <dbReference type="EMBL" id="KAH0820541.1"/>
    </source>
</evidence>
<keyword evidence="2" id="KW-0597">Phosphoprotein</keyword>
<evidence type="ECO:0000256" key="4">
    <source>
        <dbReference type="ARBA" id="ARBA00023136"/>
    </source>
</evidence>
<evidence type="ECO:0000256" key="2">
    <source>
        <dbReference type="ARBA" id="ARBA00022553"/>
    </source>
</evidence>
<feature type="region of interest" description="Disordered" evidence="6">
    <location>
        <begin position="1164"/>
        <end position="1197"/>
    </location>
</feature>
<feature type="region of interest" description="Disordered" evidence="6">
    <location>
        <begin position="628"/>
        <end position="698"/>
    </location>
</feature>
<dbReference type="Proteomes" id="UP000719412">
    <property type="component" value="Unassembled WGS sequence"/>
</dbReference>
<evidence type="ECO:0000256" key="6">
    <source>
        <dbReference type="SAM" id="MobiDB-lite"/>
    </source>
</evidence>
<feature type="compositionally biased region" description="Basic and acidic residues" evidence="6">
    <location>
        <begin position="2465"/>
        <end position="2476"/>
    </location>
</feature>
<feature type="compositionally biased region" description="Polar residues" evidence="6">
    <location>
        <begin position="666"/>
        <end position="695"/>
    </location>
</feature>
<reference evidence="8" key="1">
    <citation type="journal article" date="2020" name="J Insects Food Feed">
        <title>The yellow mealworm (Tenebrio molitor) genome: a resource for the emerging insects as food and feed industry.</title>
        <authorList>
            <person name="Eriksson T."/>
            <person name="Andere A."/>
            <person name="Kelstrup H."/>
            <person name="Emery V."/>
            <person name="Picard C."/>
        </authorList>
    </citation>
    <scope>NUCLEOTIDE SEQUENCE</scope>
    <source>
        <strain evidence="8">Stoneville</strain>
        <tissue evidence="8">Whole head</tissue>
    </source>
</reference>
<dbReference type="Pfam" id="PF11365">
    <property type="entry name" value="SOGA"/>
    <property type="match status" value="1"/>
</dbReference>
<feature type="region of interest" description="Disordered" evidence="6">
    <location>
        <begin position="2319"/>
        <end position="2358"/>
    </location>
</feature>
<proteinExistence type="predicted"/>
<dbReference type="Gene3D" id="1.10.555.10">
    <property type="entry name" value="Rho GTPase activation protein"/>
    <property type="match status" value="1"/>
</dbReference>
<feature type="coiled-coil region" evidence="5">
    <location>
        <begin position="1320"/>
        <end position="1400"/>
    </location>
</feature>
<dbReference type="PANTHER" id="PTHR15742">
    <property type="entry name" value="GIRDIN"/>
    <property type="match status" value="1"/>
</dbReference>